<evidence type="ECO:0000313" key="4">
    <source>
        <dbReference type="Proteomes" id="UP000295252"/>
    </source>
</evidence>
<dbReference type="EMBL" id="HG739136">
    <property type="protein sequence ID" value="CDP11187.1"/>
    <property type="molecule type" value="Genomic_DNA"/>
</dbReference>
<dbReference type="Proteomes" id="UP000295252">
    <property type="component" value="Chromosome V"/>
</dbReference>
<dbReference type="PhylomeDB" id="A0A068USE2"/>
<dbReference type="Gene3D" id="3.40.50.300">
    <property type="entry name" value="P-loop containing nucleotide triphosphate hydrolases"/>
    <property type="match status" value="1"/>
</dbReference>
<dbReference type="STRING" id="49390.A0A068USE2"/>
<keyword evidence="1" id="KW-0611">Plant defense</keyword>
<dbReference type="InterPro" id="IPR027417">
    <property type="entry name" value="P-loop_NTPase"/>
</dbReference>
<sequence length="225" mass="25563">MEGIGKTTLAQVVYNDYDVVSHFDLRMWVWVGEDTSIDRILKSLLECLTYIVPDKKSGREGILWKLLDRLKGKKYLLVLDDVWQEDPQLTGPLKDCLLKLGGSRGSKILVTTRLERVAELTLREMTSLEKWSEPANLSNHSSSVCPLLQKFEVEQCPKLKCLPNVMTTSHRLRRLGVAMCDTSEKMQQLKHLDELDICYCPLLVASAPKEAAQNCTRSPTFPELL</sequence>
<dbReference type="InParanoid" id="A0A068USE2"/>
<accession>A0A068USE2</accession>
<dbReference type="InterPro" id="IPR002182">
    <property type="entry name" value="NB-ARC"/>
</dbReference>
<dbReference type="AlphaFoldDB" id="A0A068USE2"/>
<name>A0A068USE2_COFCA</name>
<feature type="domain" description="NB-ARC" evidence="2">
    <location>
        <begin position="1"/>
        <end position="123"/>
    </location>
</feature>
<evidence type="ECO:0000259" key="2">
    <source>
        <dbReference type="Pfam" id="PF00931"/>
    </source>
</evidence>
<organism evidence="3 4">
    <name type="scientific">Coffea canephora</name>
    <name type="common">Robusta coffee</name>
    <dbReference type="NCBI Taxonomy" id="49390"/>
    <lineage>
        <taxon>Eukaryota</taxon>
        <taxon>Viridiplantae</taxon>
        <taxon>Streptophyta</taxon>
        <taxon>Embryophyta</taxon>
        <taxon>Tracheophyta</taxon>
        <taxon>Spermatophyta</taxon>
        <taxon>Magnoliopsida</taxon>
        <taxon>eudicotyledons</taxon>
        <taxon>Gunneridae</taxon>
        <taxon>Pentapetalae</taxon>
        <taxon>asterids</taxon>
        <taxon>lamiids</taxon>
        <taxon>Gentianales</taxon>
        <taxon>Rubiaceae</taxon>
        <taxon>Ixoroideae</taxon>
        <taxon>Gardenieae complex</taxon>
        <taxon>Bertiereae - Coffeeae clade</taxon>
        <taxon>Coffeeae</taxon>
        <taxon>Coffea</taxon>
    </lineage>
</organism>
<evidence type="ECO:0000256" key="1">
    <source>
        <dbReference type="ARBA" id="ARBA00022821"/>
    </source>
</evidence>
<dbReference type="GO" id="GO:0043531">
    <property type="term" value="F:ADP binding"/>
    <property type="evidence" value="ECO:0007669"/>
    <property type="project" value="InterPro"/>
</dbReference>
<gene>
    <name evidence="3" type="ORF">GSCOC_T00033275001</name>
</gene>
<evidence type="ECO:0000313" key="3">
    <source>
        <dbReference type="EMBL" id="CDP11187.1"/>
    </source>
</evidence>
<protein>
    <recommendedName>
        <fullName evidence="2">NB-ARC domain-containing protein</fullName>
    </recommendedName>
</protein>
<dbReference type="PANTHER" id="PTHR36766">
    <property type="entry name" value="PLANT BROAD-SPECTRUM MILDEW RESISTANCE PROTEIN RPW8"/>
    <property type="match status" value="1"/>
</dbReference>
<dbReference type="SUPFAM" id="SSF52047">
    <property type="entry name" value="RNI-like"/>
    <property type="match status" value="1"/>
</dbReference>
<reference evidence="4" key="1">
    <citation type="journal article" date="2014" name="Science">
        <title>The coffee genome provides insight into the convergent evolution of caffeine biosynthesis.</title>
        <authorList>
            <person name="Denoeud F."/>
            <person name="Carretero-Paulet L."/>
            <person name="Dereeper A."/>
            <person name="Droc G."/>
            <person name="Guyot R."/>
            <person name="Pietrella M."/>
            <person name="Zheng C."/>
            <person name="Alberti A."/>
            <person name="Anthony F."/>
            <person name="Aprea G."/>
            <person name="Aury J.M."/>
            <person name="Bento P."/>
            <person name="Bernard M."/>
            <person name="Bocs S."/>
            <person name="Campa C."/>
            <person name="Cenci A."/>
            <person name="Combes M.C."/>
            <person name="Crouzillat D."/>
            <person name="Da Silva C."/>
            <person name="Daddiego L."/>
            <person name="De Bellis F."/>
            <person name="Dussert S."/>
            <person name="Garsmeur O."/>
            <person name="Gayraud T."/>
            <person name="Guignon V."/>
            <person name="Jahn K."/>
            <person name="Jamilloux V."/>
            <person name="Joet T."/>
            <person name="Labadie K."/>
            <person name="Lan T."/>
            <person name="Leclercq J."/>
            <person name="Lepelley M."/>
            <person name="Leroy T."/>
            <person name="Li L.T."/>
            <person name="Librado P."/>
            <person name="Lopez L."/>
            <person name="Munoz A."/>
            <person name="Noel B."/>
            <person name="Pallavicini A."/>
            <person name="Perrotta G."/>
            <person name="Poncet V."/>
            <person name="Pot D."/>
            <person name="Priyono X."/>
            <person name="Rigoreau M."/>
            <person name="Rouard M."/>
            <person name="Rozas J."/>
            <person name="Tranchant-Dubreuil C."/>
            <person name="VanBuren R."/>
            <person name="Zhang Q."/>
            <person name="Andrade A.C."/>
            <person name="Argout X."/>
            <person name="Bertrand B."/>
            <person name="de Kochko A."/>
            <person name="Graziosi G."/>
            <person name="Henry R.J."/>
            <person name="Jayarama X."/>
            <person name="Ming R."/>
            <person name="Nagai C."/>
            <person name="Rounsley S."/>
            <person name="Sankoff D."/>
            <person name="Giuliano G."/>
            <person name="Albert V.A."/>
            <person name="Wincker P."/>
            <person name="Lashermes P."/>
        </authorList>
    </citation>
    <scope>NUCLEOTIDE SEQUENCE [LARGE SCALE GENOMIC DNA]</scope>
    <source>
        <strain evidence="4">cv. DH200-94</strain>
    </source>
</reference>
<keyword evidence="4" id="KW-1185">Reference proteome</keyword>
<dbReference type="Gramene" id="CDP11187">
    <property type="protein sequence ID" value="CDP11187"/>
    <property type="gene ID" value="GSCOC_T00033275001"/>
</dbReference>
<dbReference type="GO" id="GO:0006952">
    <property type="term" value="P:defense response"/>
    <property type="evidence" value="ECO:0007669"/>
    <property type="project" value="UniProtKB-KW"/>
</dbReference>
<dbReference type="OrthoDB" id="2973320at2759"/>
<proteinExistence type="predicted"/>
<dbReference type="SUPFAM" id="SSF52540">
    <property type="entry name" value="P-loop containing nucleoside triphosphate hydrolases"/>
    <property type="match status" value="1"/>
</dbReference>
<dbReference type="Pfam" id="PF00931">
    <property type="entry name" value="NB-ARC"/>
    <property type="match status" value="1"/>
</dbReference>
<dbReference type="PANTHER" id="PTHR36766:SF40">
    <property type="entry name" value="DISEASE RESISTANCE PROTEIN RGA3"/>
    <property type="match status" value="1"/>
</dbReference>